<name>A0ACC2R2L2_9NEOP</name>
<evidence type="ECO:0000313" key="1">
    <source>
        <dbReference type="EMBL" id="KAJ8731935.1"/>
    </source>
</evidence>
<organism evidence="1 2">
    <name type="scientific">Mythimna loreyi</name>
    <dbReference type="NCBI Taxonomy" id="667449"/>
    <lineage>
        <taxon>Eukaryota</taxon>
        <taxon>Metazoa</taxon>
        <taxon>Ecdysozoa</taxon>
        <taxon>Arthropoda</taxon>
        <taxon>Hexapoda</taxon>
        <taxon>Insecta</taxon>
        <taxon>Pterygota</taxon>
        <taxon>Neoptera</taxon>
        <taxon>Endopterygota</taxon>
        <taxon>Lepidoptera</taxon>
        <taxon>Glossata</taxon>
        <taxon>Ditrysia</taxon>
        <taxon>Noctuoidea</taxon>
        <taxon>Noctuidae</taxon>
        <taxon>Noctuinae</taxon>
        <taxon>Hadenini</taxon>
        <taxon>Mythimna</taxon>
    </lineage>
</organism>
<accession>A0ACC2R2L2</accession>
<keyword evidence="2" id="KW-1185">Reference proteome</keyword>
<reference evidence="1" key="1">
    <citation type="submission" date="2023-03" db="EMBL/GenBank/DDBJ databases">
        <title>Chromosome-level genomes of two armyworms, Mythimna separata and Mythimna loreyi, provide insights into the biosynthesis and reception of sex pheromones.</title>
        <authorList>
            <person name="Zhao H."/>
        </authorList>
    </citation>
    <scope>NUCLEOTIDE SEQUENCE</scope>
    <source>
        <strain evidence="1">BeijingLab</strain>
    </source>
</reference>
<sequence length="247" mass="28802">MHYLLLLATASLAIAANTEKEVQPELNSAESASPIRVHDDEHRYRFEDGLELMRSRDEHSRMRIEDFRDNRRKEYRDGHDGRQGPVRVDFKDDDFPGPLILRSPDPLPSHGHPDIERQNKIIADVYSPDYYQPTWVLDYRYLKTGGRDYTRGPGGQILILPKNVRTNEHKEFPDFDALLEHLRLSRLSERARSSRRGHGDDHDGGHGYPNFDHGHVGREQHGQHGQYGYQQHNQHNPWKSNRNPMHP</sequence>
<evidence type="ECO:0000313" key="2">
    <source>
        <dbReference type="Proteomes" id="UP001231649"/>
    </source>
</evidence>
<comment type="caution">
    <text evidence="1">The sequence shown here is derived from an EMBL/GenBank/DDBJ whole genome shotgun (WGS) entry which is preliminary data.</text>
</comment>
<dbReference type="EMBL" id="CM056782">
    <property type="protein sequence ID" value="KAJ8731935.1"/>
    <property type="molecule type" value="Genomic_DNA"/>
</dbReference>
<gene>
    <name evidence="1" type="ORF">PYW08_014665</name>
</gene>
<protein>
    <submittedName>
        <fullName evidence="1">Uncharacterized protein</fullName>
    </submittedName>
</protein>
<proteinExistence type="predicted"/>
<dbReference type="Proteomes" id="UP001231649">
    <property type="component" value="Chromosome 6"/>
</dbReference>